<organism evidence="10 11">
    <name type="scientific">Ligilactobacillus pabuli</name>
    <dbReference type="NCBI Taxonomy" id="2886039"/>
    <lineage>
        <taxon>Bacteria</taxon>
        <taxon>Bacillati</taxon>
        <taxon>Bacillota</taxon>
        <taxon>Bacilli</taxon>
        <taxon>Lactobacillales</taxon>
        <taxon>Lactobacillaceae</taxon>
        <taxon>Ligilactobacillus</taxon>
    </lineage>
</organism>
<dbReference type="SUPFAM" id="SSF46785">
    <property type="entry name" value="Winged helix' DNA-binding domain"/>
    <property type="match status" value="1"/>
</dbReference>
<dbReference type="HAMAP" id="MF_00173">
    <property type="entry name" value="Arg_repressor"/>
    <property type="match status" value="1"/>
</dbReference>
<evidence type="ECO:0000256" key="3">
    <source>
        <dbReference type="ARBA" id="ARBA00022490"/>
    </source>
</evidence>
<dbReference type="PRINTS" id="PR01467">
    <property type="entry name" value="ARGREPRESSOR"/>
</dbReference>
<keyword evidence="7" id="KW-0028">Amino-acid biosynthesis</keyword>
<sequence length="157" mass="18150">MRKQERHKLLKQLLVENIIYRQEDLVNLLTERGIEVTQATISRDIKQLQLVKVPLSNGSYRYTLPSEKEVDASVKLAKTIQDAYIDSDVHHEMCMLKVQPGNGPTVSSLIDQMQYSEIFACISDDDTVIIFNRSEKDALQMHEKIMQMIDAKKQSRR</sequence>
<comment type="function">
    <text evidence="7">Regulates arginine biosynthesis genes.</text>
</comment>
<dbReference type="InterPro" id="IPR020900">
    <property type="entry name" value="Arg_repress_DNA-bd"/>
</dbReference>
<comment type="caution">
    <text evidence="10">The sequence shown here is derived from an EMBL/GenBank/DDBJ whole genome shotgun (WGS) entry which is preliminary data.</text>
</comment>
<keyword evidence="7" id="KW-0678">Repressor</keyword>
<dbReference type="PANTHER" id="PTHR34471:SF1">
    <property type="entry name" value="ARGININE REPRESSOR"/>
    <property type="match status" value="1"/>
</dbReference>
<dbReference type="InterPro" id="IPR036251">
    <property type="entry name" value="Arg_repress_C_sf"/>
</dbReference>
<keyword evidence="7" id="KW-0055">Arginine biosynthesis</keyword>
<dbReference type="SUPFAM" id="SSF55252">
    <property type="entry name" value="C-terminal domain of arginine repressor"/>
    <property type="match status" value="1"/>
</dbReference>
<evidence type="ECO:0000256" key="2">
    <source>
        <dbReference type="ARBA" id="ARBA00008316"/>
    </source>
</evidence>
<evidence type="ECO:0000259" key="9">
    <source>
        <dbReference type="Pfam" id="PF02863"/>
    </source>
</evidence>
<comment type="subcellular location">
    <subcellularLocation>
        <location evidence="1 7">Cytoplasm</location>
    </subcellularLocation>
</comment>
<dbReference type="PANTHER" id="PTHR34471">
    <property type="entry name" value="ARGININE REPRESSOR"/>
    <property type="match status" value="1"/>
</dbReference>
<dbReference type="RefSeq" id="WP_244053820.1">
    <property type="nucleotide sequence ID" value="NZ_BQXH01000001.1"/>
</dbReference>
<evidence type="ECO:0000259" key="8">
    <source>
        <dbReference type="Pfam" id="PF01316"/>
    </source>
</evidence>
<dbReference type="Proteomes" id="UP001055149">
    <property type="component" value="Unassembled WGS sequence"/>
</dbReference>
<proteinExistence type="inferred from homology"/>
<keyword evidence="6 7" id="KW-0804">Transcription</keyword>
<dbReference type="Gene3D" id="1.10.10.10">
    <property type="entry name" value="Winged helix-like DNA-binding domain superfamily/Winged helix DNA-binding domain"/>
    <property type="match status" value="1"/>
</dbReference>
<evidence type="ECO:0000256" key="4">
    <source>
        <dbReference type="ARBA" id="ARBA00023015"/>
    </source>
</evidence>
<dbReference type="InterPro" id="IPR020899">
    <property type="entry name" value="Arg_repress_C"/>
</dbReference>
<comment type="pathway">
    <text evidence="7">Amino-acid biosynthesis; L-arginine biosynthesis [regulation].</text>
</comment>
<evidence type="ECO:0000256" key="7">
    <source>
        <dbReference type="HAMAP-Rule" id="MF_00173"/>
    </source>
</evidence>
<keyword evidence="11" id="KW-1185">Reference proteome</keyword>
<evidence type="ECO:0000313" key="11">
    <source>
        <dbReference type="Proteomes" id="UP001055149"/>
    </source>
</evidence>
<keyword evidence="5 7" id="KW-0238">DNA-binding</keyword>
<dbReference type="Gene3D" id="3.30.1360.40">
    <property type="match status" value="1"/>
</dbReference>
<evidence type="ECO:0000256" key="1">
    <source>
        <dbReference type="ARBA" id="ARBA00004496"/>
    </source>
</evidence>
<keyword evidence="3 7" id="KW-0963">Cytoplasm</keyword>
<evidence type="ECO:0000256" key="6">
    <source>
        <dbReference type="ARBA" id="ARBA00023163"/>
    </source>
</evidence>
<evidence type="ECO:0000313" key="10">
    <source>
        <dbReference type="EMBL" id="GKS80361.1"/>
    </source>
</evidence>
<evidence type="ECO:0000256" key="5">
    <source>
        <dbReference type="ARBA" id="ARBA00023125"/>
    </source>
</evidence>
<protein>
    <recommendedName>
        <fullName evidence="7">Arginine repressor</fullName>
    </recommendedName>
</protein>
<feature type="domain" description="Arginine repressor C-terminal" evidence="9">
    <location>
        <begin position="81"/>
        <end position="146"/>
    </location>
</feature>
<dbReference type="InterPro" id="IPR001669">
    <property type="entry name" value="Arg_repress"/>
</dbReference>
<dbReference type="Pfam" id="PF01316">
    <property type="entry name" value="Arg_repressor"/>
    <property type="match status" value="1"/>
</dbReference>
<accession>A0ABQ5JE66</accession>
<name>A0ABQ5JE66_9LACO</name>
<feature type="domain" description="Arginine repressor DNA-binding" evidence="8">
    <location>
        <begin position="1"/>
        <end position="69"/>
    </location>
</feature>
<gene>
    <name evidence="10" type="primary">argR_1</name>
    <name evidence="7" type="synonym">argR</name>
    <name evidence="10" type="ORF">LPAF129_00460</name>
</gene>
<comment type="similarity">
    <text evidence="2 7">Belongs to the ArgR family.</text>
</comment>
<dbReference type="Pfam" id="PF02863">
    <property type="entry name" value="Arg_repressor_C"/>
    <property type="match status" value="1"/>
</dbReference>
<dbReference type="InterPro" id="IPR036388">
    <property type="entry name" value="WH-like_DNA-bd_sf"/>
</dbReference>
<dbReference type="EMBL" id="BQXH01000001">
    <property type="protein sequence ID" value="GKS80361.1"/>
    <property type="molecule type" value="Genomic_DNA"/>
</dbReference>
<keyword evidence="4 7" id="KW-0805">Transcription regulation</keyword>
<dbReference type="InterPro" id="IPR036390">
    <property type="entry name" value="WH_DNA-bd_sf"/>
</dbReference>
<reference evidence="10" key="1">
    <citation type="journal article" date="2022" name="Int. J. Syst. Evol. Microbiol.">
        <title>A novel species of lactic acid bacteria, Ligilactobacillus pabuli sp. nov., isolated from alfalfa silage.</title>
        <authorList>
            <person name="Tohno M."/>
            <person name="Tanizawa Y."/>
            <person name="Sawada H."/>
            <person name="Sakamoto M."/>
            <person name="Ohkuma M."/>
            <person name="Kobayashi H."/>
        </authorList>
    </citation>
    <scope>NUCLEOTIDE SEQUENCE</scope>
    <source>
        <strain evidence="10">AF129</strain>
    </source>
</reference>